<dbReference type="OrthoDB" id="1470350at2759"/>
<sequence>MITPGIAFLGRIVLWAGSLYLATISFVRFTSALSFTPWILLLGVSISLPLAFALRVLYVDFIHRRQAARMGARLAPIVKGKQFGNFDFMLNMVEQFKNGYPGDAWIETIAELGTCFNFHIMYEDLVFTVEPSHIKTILASDFENYVKGDKFQNKMSSVLGTGVFNSDGDMWKFHRSMTRPFFSHNRIGHFNIFNRHAEDAIARMKLRFRAGHPVDFQDVMSRFTLDSASEFLFGNCVHSLSAGLPYPYNIAPAEAPTGKPKAAEDFAQAFAQAQSIISRRPIKGWIWPLFEIFKDDTKAPMQIVNSFIDPIVKEAIAKKQSTEASGEKKVGVDDETLLDHL</sequence>
<evidence type="ECO:0000256" key="5">
    <source>
        <dbReference type="ARBA" id="ARBA00023002"/>
    </source>
</evidence>
<evidence type="ECO:0000256" key="6">
    <source>
        <dbReference type="ARBA" id="ARBA00023004"/>
    </source>
</evidence>
<dbReference type="GO" id="GO:0016705">
    <property type="term" value="F:oxidoreductase activity, acting on paired donors, with incorporation or reduction of molecular oxygen"/>
    <property type="evidence" value="ECO:0007669"/>
    <property type="project" value="InterPro"/>
</dbReference>
<evidence type="ECO:0000313" key="9">
    <source>
        <dbReference type="EMBL" id="OJA18783.1"/>
    </source>
</evidence>
<evidence type="ECO:0000256" key="3">
    <source>
        <dbReference type="ARBA" id="ARBA00022617"/>
    </source>
</evidence>
<dbReference type="EMBL" id="LVVM01001328">
    <property type="protein sequence ID" value="OJA18783.1"/>
    <property type="molecule type" value="Genomic_DNA"/>
</dbReference>
<keyword evidence="8" id="KW-1133">Transmembrane helix</keyword>
<keyword evidence="5" id="KW-0560">Oxidoreductase</keyword>
<evidence type="ECO:0000256" key="4">
    <source>
        <dbReference type="ARBA" id="ARBA00022723"/>
    </source>
</evidence>
<dbReference type="GO" id="GO:0005506">
    <property type="term" value="F:iron ion binding"/>
    <property type="evidence" value="ECO:0007669"/>
    <property type="project" value="InterPro"/>
</dbReference>
<dbReference type="Gene3D" id="1.10.630.10">
    <property type="entry name" value="Cytochrome P450"/>
    <property type="match status" value="1"/>
</dbReference>
<dbReference type="GO" id="GO:0004497">
    <property type="term" value="F:monooxygenase activity"/>
    <property type="evidence" value="ECO:0007669"/>
    <property type="project" value="UniProtKB-KW"/>
</dbReference>
<comment type="caution">
    <text evidence="9">The sequence shown here is derived from an EMBL/GenBank/DDBJ whole genome shotgun (WGS) entry which is preliminary data.</text>
</comment>
<dbReference type="Proteomes" id="UP000183567">
    <property type="component" value="Unassembled WGS sequence"/>
</dbReference>
<organism evidence="9 10">
    <name type="scientific">Rhizopogon vesiculosus</name>
    <dbReference type="NCBI Taxonomy" id="180088"/>
    <lineage>
        <taxon>Eukaryota</taxon>
        <taxon>Fungi</taxon>
        <taxon>Dikarya</taxon>
        <taxon>Basidiomycota</taxon>
        <taxon>Agaricomycotina</taxon>
        <taxon>Agaricomycetes</taxon>
        <taxon>Agaricomycetidae</taxon>
        <taxon>Boletales</taxon>
        <taxon>Suillineae</taxon>
        <taxon>Rhizopogonaceae</taxon>
        <taxon>Rhizopogon</taxon>
    </lineage>
</organism>
<dbReference type="GO" id="GO:0020037">
    <property type="term" value="F:heme binding"/>
    <property type="evidence" value="ECO:0007669"/>
    <property type="project" value="InterPro"/>
</dbReference>
<gene>
    <name evidence="9" type="ORF">AZE42_11334</name>
</gene>
<keyword evidence="4" id="KW-0479">Metal-binding</keyword>
<keyword evidence="8" id="KW-0472">Membrane</keyword>
<feature type="non-terminal residue" evidence="9">
    <location>
        <position position="341"/>
    </location>
</feature>
<name>A0A1J8QDQ0_9AGAM</name>
<dbReference type="SUPFAM" id="SSF48264">
    <property type="entry name" value="Cytochrome P450"/>
    <property type="match status" value="1"/>
</dbReference>
<dbReference type="STRING" id="180088.A0A1J8QDQ0"/>
<evidence type="ECO:0000256" key="7">
    <source>
        <dbReference type="ARBA" id="ARBA00023033"/>
    </source>
</evidence>
<evidence type="ECO:0000256" key="1">
    <source>
        <dbReference type="ARBA" id="ARBA00001971"/>
    </source>
</evidence>
<keyword evidence="3" id="KW-0349">Heme</keyword>
<keyword evidence="8" id="KW-0812">Transmembrane</keyword>
<comment type="cofactor">
    <cofactor evidence="1">
        <name>heme</name>
        <dbReference type="ChEBI" id="CHEBI:30413"/>
    </cofactor>
</comment>
<accession>A0A1J8QDQ0</accession>
<keyword evidence="6" id="KW-0408">Iron</keyword>
<protein>
    <recommendedName>
        <fullName evidence="11">Cytochrome P450</fullName>
    </recommendedName>
</protein>
<dbReference type="InterPro" id="IPR036396">
    <property type="entry name" value="Cyt_P450_sf"/>
</dbReference>
<evidence type="ECO:0008006" key="11">
    <source>
        <dbReference type="Google" id="ProtNLM"/>
    </source>
</evidence>
<dbReference type="Pfam" id="PF00067">
    <property type="entry name" value="p450"/>
    <property type="match status" value="1"/>
</dbReference>
<feature type="transmembrane region" description="Helical" evidence="8">
    <location>
        <begin position="35"/>
        <end position="58"/>
    </location>
</feature>
<dbReference type="PANTHER" id="PTHR24287:SF1">
    <property type="entry name" value="P450, PUTATIVE (EUROFUNG)-RELATED"/>
    <property type="match status" value="1"/>
</dbReference>
<dbReference type="InterPro" id="IPR047146">
    <property type="entry name" value="Cyt_P450_E_CYP52_fungi"/>
</dbReference>
<comment type="similarity">
    <text evidence="2">Belongs to the cytochrome P450 family.</text>
</comment>
<reference evidence="9 10" key="1">
    <citation type="submission" date="2016-03" db="EMBL/GenBank/DDBJ databases">
        <title>Comparative genomics of the ectomycorrhizal sister species Rhizopogon vinicolor and Rhizopogon vesiculosus (Basidiomycota: Boletales) reveals a divergence of the mating type B locus.</title>
        <authorList>
            <person name="Mujic A.B."/>
            <person name="Kuo A."/>
            <person name="Tritt A."/>
            <person name="Lipzen A."/>
            <person name="Chen C."/>
            <person name="Johnson J."/>
            <person name="Sharma A."/>
            <person name="Barry K."/>
            <person name="Grigoriev I.V."/>
            <person name="Spatafora J.W."/>
        </authorList>
    </citation>
    <scope>NUCLEOTIDE SEQUENCE [LARGE SCALE GENOMIC DNA]</scope>
    <source>
        <strain evidence="9 10">AM-OR11-056</strain>
    </source>
</reference>
<dbReference type="PANTHER" id="PTHR24287">
    <property type="entry name" value="P450, PUTATIVE (EUROFUNG)-RELATED"/>
    <property type="match status" value="1"/>
</dbReference>
<dbReference type="AlphaFoldDB" id="A0A1J8QDQ0"/>
<feature type="transmembrane region" description="Helical" evidence="8">
    <location>
        <begin position="12"/>
        <end position="29"/>
    </location>
</feature>
<evidence type="ECO:0000256" key="8">
    <source>
        <dbReference type="SAM" id="Phobius"/>
    </source>
</evidence>
<dbReference type="InterPro" id="IPR001128">
    <property type="entry name" value="Cyt_P450"/>
</dbReference>
<proteinExistence type="inferred from homology"/>
<evidence type="ECO:0000313" key="10">
    <source>
        <dbReference type="Proteomes" id="UP000183567"/>
    </source>
</evidence>
<keyword evidence="7" id="KW-0503">Monooxygenase</keyword>
<evidence type="ECO:0000256" key="2">
    <source>
        <dbReference type="ARBA" id="ARBA00010617"/>
    </source>
</evidence>
<keyword evidence="10" id="KW-1185">Reference proteome</keyword>